<keyword evidence="2" id="KW-1185">Reference proteome</keyword>
<evidence type="ECO:0000313" key="2">
    <source>
        <dbReference type="Proteomes" id="UP000006514"/>
    </source>
</evidence>
<dbReference type="Proteomes" id="UP000006514">
    <property type="component" value="Unassembled WGS sequence"/>
</dbReference>
<evidence type="ECO:0008006" key="3">
    <source>
        <dbReference type="Google" id="ProtNLM"/>
    </source>
</evidence>
<evidence type="ECO:0000313" key="1">
    <source>
        <dbReference type="EMBL" id="EJD39088.1"/>
    </source>
</evidence>
<dbReference type="InParanoid" id="J0DBW1"/>
<name>J0DBW1_AURST</name>
<dbReference type="OMA" id="WKCAKLR"/>
<dbReference type="eggNOG" id="ENOG502SSUB">
    <property type="taxonomic scope" value="Eukaryota"/>
</dbReference>
<dbReference type="InterPro" id="IPR032675">
    <property type="entry name" value="LRR_dom_sf"/>
</dbReference>
<organism evidence="1 2">
    <name type="scientific">Auricularia subglabra (strain TFB-10046 / SS5)</name>
    <name type="common">White-rot fungus</name>
    <name type="synonym">Auricularia delicata (strain TFB10046)</name>
    <dbReference type="NCBI Taxonomy" id="717982"/>
    <lineage>
        <taxon>Eukaryota</taxon>
        <taxon>Fungi</taxon>
        <taxon>Dikarya</taxon>
        <taxon>Basidiomycota</taxon>
        <taxon>Agaricomycotina</taxon>
        <taxon>Agaricomycetes</taxon>
        <taxon>Auriculariales</taxon>
        <taxon>Auriculariaceae</taxon>
        <taxon>Auricularia</taxon>
    </lineage>
</organism>
<dbReference type="AlphaFoldDB" id="J0DBW1"/>
<dbReference type="KEGG" id="adl:AURDEDRAFT_71547"/>
<protein>
    <recommendedName>
        <fullName evidence="3">F-box domain-containing protein</fullName>
    </recommendedName>
</protein>
<gene>
    <name evidence="1" type="ORF">AURDEDRAFT_71547</name>
</gene>
<proteinExistence type="predicted"/>
<reference evidence="2" key="1">
    <citation type="journal article" date="2012" name="Science">
        <title>The Paleozoic origin of enzymatic lignin decomposition reconstructed from 31 fungal genomes.</title>
        <authorList>
            <person name="Floudas D."/>
            <person name="Binder M."/>
            <person name="Riley R."/>
            <person name="Barry K."/>
            <person name="Blanchette R.A."/>
            <person name="Henrissat B."/>
            <person name="Martinez A.T."/>
            <person name="Otillar R."/>
            <person name="Spatafora J.W."/>
            <person name="Yadav J.S."/>
            <person name="Aerts A."/>
            <person name="Benoit I."/>
            <person name="Boyd A."/>
            <person name="Carlson A."/>
            <person name="Copeland A."/>
            <person name="Coutinho P.M."/>
            <person name="de Vries R.P."/>
            <person name="Ferreira P."/>
            <person name="Findley K."/>
            <person name="Foster B."/>
            <person name="Gaskell J."/>
            <person name="Glotzer D."/>
            <person name="Gorecki P."/>
            <person name="Heitman J."/>
            <person name="Hesse C."/>
            <person name="Hori C."/>
            <person name="Igarashi K."/>
            <person name="Jurgens J.A."/>
            <person name="Kallen N."/>
            <person name="Kersten P."/>
            <person name="Kohler A."/>
            <person name="Kuees U."/>
            <person name="Kumar T.K.A."/>
            <person name="Kuo A."/>
            <person name="LaButti K."/>
            <person name="Larrondo L.F."/>
            <person name="Lindquist E."/>
            <person name="Ling A."/>
            <person name="Lombard V."/>
            <person name="Lucas S."/>
            <person name="Lundell T."/>
            <person name="Martin R."/>
            <person name="McLaughlin D.J."/>
            <person name="Morgenstern I."/>
            <person name="Morin E."/>
            <person name="Murat C."/>
            <person name="Nagy L.G."/>
            <person name="Nolan M."/>
            <person name="Ohm R.A."/>
            <person name="Patyshakuliyeva A."/>
            <person name="Rokas A."/>
            <person name="Ruiz-Duenas F.J."/>
            <person name="Sabat G."/>
            <person name="Salamov A."/>
            <person name="Samejima M."/>
            <person name="Schmutz J."/>
            <person name="Slot J.C."/>
            <person name="St John F."/>
            <person name="Stenlid J."/>
            <person name="Sun H."/>
            <person name="Sun S."/>
            <person name="Syed K."/>
            <person name="Tsang A."/>
            <person name="Wiebenga A."/>
            <person name="Young D."/>
            <person name="Pisabarro A."/>
            <person name="Eastwood D.C."/>
            <person name="Martin F."/>
            <person name="Cullen D."/>
            <person name="Grigoriev I.V."/>
            <person name="Hibbett D.S."/>
        </authorList>
    </citation>
    <scope>NUCLEOTIDE SEQUENCE [LARGE SCALE GENOMIC DNA]</scope>
    <source>
        <strain evidence="2">TFB10046</strain>
    </source>
</reference>
<sequence>MLSHAHALHGGAGLGKGVKRAARKADVVDVDFAAYSPHDPFGAITTLRKVLAGLQHTHLTMRLDHHKLCMHLLGLVEPFITLSPARNTLIQQPNETLDRVAFHIHSQRDLLSLALCSKRMYSIVFPRHFPYRSINCKLSNKAVWDHFVAHPSLALNVRRLEIMPECAMDKEIVPPELPQSVEPGQKSSEELVRAAIENMTNLVTLKWLPDDAPPFIVHFPTIWPALRACPSLKEVDVFSNSVFADAHDDVAPPATEDQPATSSSDFASLGAVTMRSTSITAADFNPTLHCVTQLLVDHCTNLEVSVIKIGYGPELGQNVLDADIFFARGRWPKLRTLHLLNVQGTPSTPECAATFFDEHPTIEALHLQIGAGLITPHPGALPFLRELRCSKDQAAIILSTPVHEPRPLETLKGPFLTGRGGDDALLRALERCKGTLRRVELRGISGVKVLRALAAVAPRLAWLDVAEGRPLDSVPTGTGQWADTLALFPGLTAFHGVSFFNEVAFLGGGVPVLADKPVARRNDEVAALLGAKCPKLRRLDHWARGTHRVVVLAREDDKVRWVVMRTRGEEDSVPVTLKGKARGGRNKC</sequence>
<dbReference type="SUPFAM" id="SSF52047">
    <property type="entry name" value="RNI-like"/>
    <property type="match status" value="1"/>
</dbReference>
<dbReference type="Gene3D" id="3.80.10.10">
    <property type="entry name" value="Ribonuclease Inhibitor"/>
    <property type="match status" value="1"/>
</dbReference>
<accession>J0DBW1</accession>
<dbReference type="OrthoDB" id="3270296at2759"/>
<dbReference type="EMBL" id="JH687817">
    <property type="protein sequence ID" value="EJD39088.1"/>
    <property type="molecule type" value="Genomic_DNA"/>
</dbReference>